<feature type="domain" description="DUF58" evidence="2">
    <location>
        <begin position="206"/>
        <end position="372"/>
    </location>
</feature>
<evidence type="ECO:0000313" key="3">
    <source>
        <dbReference type="EMBL" id="RXG17025.1"/>
    </source>
</evidence>
<evidence type="ECO:0000313" key="4">
    <source>
        <dbReference type="Proteomes" id="UP000289821"/>
    </source>
</evidence>
<dbReference type="PANTHER" id="PTHR33608">
    <property type="entry name" value="BLL2464 PROTEIN"/>
    <property type="match status" value="1"/>
</dbReference>
<reference evidence="3 4" key="1">
    <citation type="submission" date="2018-07" db="EMBL/GenBank/DDBJ databases">
        <title>Leeuwenhoekiella genomics.</title>
        <authorList>
            <person name="Tahon G."/>
            <person name="Willems A."/>
        </authorList>
    </citation>
    <scope>NUCLEOTIDE SEQUENCE [LARGE SCALE GENOMIC DNA]</scope>
    <source>
        <strain evidence="3 4">R-50232</strain>
    </source>
</reference>
<evidence type="ECO:0000259" key="2">
    <source>
        <dbReference type="Pfam" id="PF01882"/>
    </source>
</evidence>
<dbReference type="InterPro" id="IPR036465">
    <property type="entry name" value="vWFA_dom_sf"/>
</dbReference>
<dbReference type="Pfam" id="PF01882">
    <property type="entry name" value="DUF58"/>
    <property type="match status" value="1"/>
</dbReference>
<keyword evidence="4" id="KW-1185">Reference proteome</keyword>
<dbReference type="EMBL" id="QOVI01000002">
    <property type="protein sequence ID" value="RXG17025.1"/>
    <property type="molecule type" value="Genomic_DNA"/>
</dbReference>
<sequence length="446" mass="51424">MRIINFIKSLYLGKRVFYVLAVLIVLFLFSYWSHVLYPVALVGLFLLAIAAVFDSILLFKKRDGILATRELPEKFSNSDLNEVPLSIQNKYGFKIAYNIIDEIPVQFQKRDFLKSGSIPARTKKSIVYQLRPVDRGVYTFGKLNIYVSSPFNFVKRRFSFGKDQTVKVYPSFIQMKKYAFLAIDNKLTQFGLKKIRRIGHTMEFEQIREYVSGDDVRTINWKATAKRGNLMVNQFQDEKSQPVYSIIDASRVMKMPFEGLTLLDYAINSALAFSNIALKKNDKTGLLTFSNTIHNHLAASSKKTHLNTILEVLYSIKTNFLDSDFGRLYAEVKRKITHRSLLLLYTNFEHLSALERQLPYLKGLAQKHVLVVIIFENTELDNLISKKATSTPEIYHKTIAQKMDYDKKLMVKELEKHGIQAVLTKPEDLSVKTINKYLEIKARGII</sequence>
<keyword evidence="1" id="KW-0812">Transmembrane</keyword>
<accession>A0A4V1KPR6</accession>
<evidence type="ECO:0000256" key="1">
    <source>
        <dbReference type="SAM" id="Phobius"/>
    </source>
</evidence>
<comment type="caution">
    <text evidence="3">The sequence shown here is derived from an EMBL/GenBank/DDBJ whole genome shotgun (WGS) entry which is preliminary data.</text>
</comment>
<feature type="transmembrane region" description="Helical" evidence="1">
    <location>
        <begin position="12"/>
        <end position="32"/>
    </location>
</feature>
<feature type="transmembrane region" description="Helical" evidence="1">
    <location>
        <begin position="38"/>
        <end position="59"/>
    </location>
</feature>
<protein>
    <recommendedName>
        <fullName evidence="2">DUF58 domain-containing protein</fullName>
    </recommendedName>
</protein>
<keyword evidence="1" id="KW-0472">Membrane</keyword>
<dbReference type="SUPFAM" id="SSF53300">
    <property type="entry name" value="vWA-like"/>
    <property type="match status" value="1"/>
</dbReference>
<dbReference type="InterPro" id="IPR002881">
    <property type="entry name" value="DUF58"/>
</dbReference>
<organism evidence="3 4">
    <name type="scientific">Leeuwenhoekiella aestuarii</name>
    <dbReference type="NCBI Taxonomy" id="2249426"/>
    <lineage>
        <taxon>Bacteria</taxon>
        <taxon>Pseudomonadati</taxon>
        <taxon>Bacteroidota</taxon>
        <taxon>Flavobacteriia</taxon>
        <taxon>Flavobacteriales</taxon>
        <taxon>Flavobacteriaceae</taxon>
        <taxon>Leeuwenhoekiella</taxon>
    </lineage>
</organism>
<keyword evidence="1" id="KW-1133">Transmembrane helix</keyword>
<proteinExistence type="predicted"/>
<dbReference type="Proteomes" id="UP000289821">
    <property type="component" value="Unassembled WGS sequence"/>
</dbReference>
<gene>
    <name evidence="3" type="ORF">DSM04_102608</name>
</gene>
<dbReference type="PANTHER" id="PTHR33608:SF3">
    <property type="entry name" value="SLR2013 PROTEIN"/>
    <property type="match status" value="1"/>
</dbReference>
<name>A0A4V1KPR6_9FLAO</name>
<dbReference type="AlphaFoldDB" id="A0A4V1KPR6"/>